<reference evidence="7 8" key="1">
    <citation type="submission" date="2016-06" db="EMBL/GenBank/DDBJ databases">
        <authorList>
            <person name="Kjaerup R.B."/>
            <person name="Dalgaard T.S."/>
            <person name="Juul-Madsen H.R."/>
        </authorList>
    </citation>
    <scope>NUCLEOTIDE SEQUENCE [LARGE SCALE GENOMIC DNA]</scope>
    <source>
        <strain evidence="7 8">CECT 8886</strain>
    </source>
</reference>
<protein>
    <submittedName>
        <fullName evidence="7">Putative multidrug resistance protein EmrK</fullName>
    </submittedName>
</protein>
<dbReference type="Gene3D" id="2.40.30.170">
    <property type="match status" value="1"/>
</dbReference>
<dbReference type="InterPro" id="IPR058625">
    <property type="entry name" value="MdtA-like_BSH"/>
</dbReference>
<evidence type="ECO:0000256" key="3">
    <source>
        <dbReference type="SAM" id="Coils"/>
    </source>
</evidence>
<dbReference type="Pfam" id="PF25963">
    <property type="entry name" value="Beta-barrel_AAEA"/>
    <property type="match status" value="1"/>
</dbReference>
<keyword evidence="4" id="KW-0812">Transmembrane</keyword>
<dbReference type="RefSeq" id="WP_067011976.1">
    <property type="nucleotide sequence ID" value="NZ_FLOB01000001.1"/>
</dbReference>
<keyword evidence="4" id="KW-0472">Membrane</keyword>
<evidence type="ECO:0000259" key="5">
    <source>
        <dbReference type="Pfam" id="PF25917"/>
    </source>
</evidence>
<gene>
    <name evidence="7" type="primary">emrK</name>
    <name evidence="7" type="ORF">MSP8886_00293</name>
</gene>
<feature type="transmembrane region" description="Helical" evidence="4">
    <location>
        <begin position="22"/>
        <end position="42"/>
    </location>
</feature>
<dbReference type="InterPro" id="IPR050739">
    <property type="entry name" value="MFP"/>
</dbReference>
<dbReference type="Gene3D" id="2.40.50.100">
    <property type="match status" value="1"/>
</dbReference>
<dbReference type="OrthoDB" id="9811754at2"/>
<dbReference type="PANTHER" id="PTHR30386">
    <property type="entry name" value="MEMBRANE FUSION SUBUNIT OF EMRAB-TOLC MULTIDRUG EFFLUX PUMP"/>
    <property type="match status" value="1"/>
</dbReference>
<evidence type="ECO:0000313" key="8">
    <source>
        <dbReference type="Proteomes" id="UP000092544"/>
    </source>
</evidence>
<evidence type="ECO:0000313" key="7">
    <source>
        <dbReference type="EMBL" id="SBS25487.1"/>
    </source>
</evidence>
<name>A0A1A8T1G5_9GAMM</name>
<sequence length="353" mass="39147">MSEQDNNPIETKQSTNRGKRRLLLIGVPLLIVLVSAVIYMLGGRDVETDDAYVQADMTAITNQVSGLIKTVDVKENQDVNKGQLLYSIDARPYQLAVDKAKSQLNLVRNNLLAKKAAYQQELVKLELAKTQLAFNQREEIRQENVFKKHFISDSDYDKAQQAVRVSVLNVAELKNNIKELKADLGGNPDMPVEDQANYKIYQSALDQAELNLSYVKVVAPSNGIVAHLPLVGEYTNTGATRMMLVSDHKRIEANFTEKQLTYVKPGQSVDVSVDTYPGVVWKGKVESISPATGSRFSVLPAQNATGNWVKVAQRLAVRISIQDQPGMPVLRDGMSADVTIDTNHHRSLFGIQL</sequence>
<dbReference type="Gene3D" id="1.10.287.470">
    <property type="entry name" value="Helix hairpin bin"/>
    <property type="match status" value="1"/>
</dbReference>
<keyword evidence="8" id="KW-1185">Reference proteome</keyword>
<proteinExistence type="inferred from homology"/>
<feature type="domain" description="Multidrug resistance protein MdtA-like barrel-sandwich hybrid" evidence="5">
    <location>
        <begin position="59"/>
        <end position="245"/>
    </location>
</feature>
<feature type="coiled-coil region" evidence="3">
    <location>
        <begin position="101"/>
        <end position="128"/>
    </location>
</feature>
<dbReference type="AlphaFoldDB" id="A0A1A8T1G5"/>
<comment type="similarity">
    <text evidence="2">Belongs to the membrane fusion protein (MFP) (TC 8.A.1) family.</text>
</comment>
<evidence type="ECO:0000256" key="2">
    <source>
        <dbReference type="ARBA" id="ARBA00009477"/>
    </source>
</evidence>
<dbReference type="GO" id="GO:0030313">
    <property type="term" value="C:cell envelope"/>
    <property type="evidence" value="ECO:0007669"/>
    <property type="project" value="UniProtKB-SubCell"/>
</dbReference>
<evidence type="ECO:0000259" key="6">
    <source>
        <dbReference type="Pfam" id="PF25963"/>
    </source>
</evidence>
<dbReference type="InterPro" id="IPR058634">
    <property type="entry name" value="AaeA-lik-b-barrel"/>
</dbReference>
<dbReference type="GO" id="GO:0055085">
    <property type="term" value="P:transmembrane transport"/>
    <property type="evidence" value="ECO:0007669"/>
    <property type="project" value="InterPro"/>
</dbReference>
<accession>A0A1A8T1G5</accession>
<feature type="domain" description="p-hydroxybenzoic acid efflux pump subunit AaeA-like beta-barrel" evidence="6">
    <location>
        <begin position="251"/>
        <end position="340"/>
    </location>
</feature>
<keyword evidence="4" id="KW-1133">Transmembrane helix</keyword>
<dbReference type="PANTHER" id="PTHR30386:SF19">
    <property type="entry name" value="MULTIDRUG EXPORT PROTEIN EMRA-RELATED"/>
    <property type="match status" value="1"/>
</dbReference>
<evidence type="ECO:0000256" key="4">
    <source>
        <dbReference type="SAM" id="Phobius"/>
    </source>
</evidence>
<comment type="subcellular location">
    <subcellularLocation>
        <location evidence="1">Cell envelope</location>
    </subcellularLocation>
</comment>
<evidence type="ECO:0000256" key="1">
    <source>
        <dbReference type="ARBA" id="ARBA00004196"/>
    </source>
</evidence>
<dbReference type="SUPFAM" id="SSF111369">
    <property type="entry name" value="HlyD-like secretion proteins"/>
    <property type="match status" value="2"/>
</dbReference>
<dbReference type="Proteomes" id="UP000092544">
    <property type="component" value="Unassembled WGS sequence"/>
</dbReference>
<dbReference type="EMBL" id="FLOB01000001">
    <property type="protein sequence ID" value="SBS25487.1"/>
    <property type="molecule type" value="Genomic_DNA"/>
</dbReference>
<dbReference type="STRING" id="1792290.MSP8886_00293"/>
<dbReference type="Pfam" id="PF25917">
    <property type="entry name" value="BSH_RND"/>
    <property type="match status" value="1"/>
</dbReference>
<organism evidence="7 8">
    <name type="scientific">Marinomonas spartinae</name>
    <dbReference type="NCBI Taxonomy" id="1792290"/>
    <lineage>
        <taxon>Bacteria</taxon>
        <taxon>Pseudomonadati</taxon>
        <taxon>Pseudomonadota</taxon>
        <taxon>Gammaproteobacteria</taxon>
        <taxon>Oceanospirillales</taxon>
        <taxon>Oceanospirillaceae</taxon>
        <taxon>Marinomonas</taxon>
    </lineage>
</organism>
<keyword evidence="3" id="KW-0175">Coiled coil</keyword>